<feature type="transmembrane region" description="Helical" evidence="8">
    <location>
        <begin position="57"/>
        <end position="78"/>
    </location>
</feature>
<feature type="transmembrane region" description="Helical" evidence="8">
    <location>
        <begin position="395"/>
        <end position="413"/>
    </location>
</feature>
<keyword evidence="4 8" id="KW-0812">Transmembrane</keyword>
<comment type="caution">
    <text evidence="10">The sequence shown here is derived from an EMBL/GenBank/DDBJ whole genome shotgun (WGS) entry which is preliminary data.</text>
</comment>
<evidence type="ECO:0000256" key="5">
    <source>
        <dbReference type="ARBA" id="ARBA00022989"/>
    </source>
</evidence>
<feature type="transmembrane region" description="Helical" evidence="8">
    <location>
        <begin position="27"/>
        <end position="51"/>
    </location>
</feature>
<evidence type="ECO:0000256" key="3">
    <source>
        <dbReference type="ARBA" id="ARBA00022475"/>
    </source>
</evidence>
<dbReference type="PANTHER" id="PTHR23517">
    <property type="entry name" value="RESISTANCE PROTEIN MDTM, PUTATIVE-RELATED-RELATED"/>
    <property type="match status" value="1"/>
</dbReference>
<dbReference type="GO" id="GO:0022857">
    <property type="term" value="F:transmembrane transporter activity"/>
    <property type="evidence" value="ECO:0007669"/>
    <property type="project" value="InterPro"/>
</dbReference>
<dbReference type="GO" id="GO:0005886">
    <property type="term" value="C:plasma membrane"/>
    <property type="evidence" value="ECO:0007669"/>
    <property type="project" value="UniProtKB-SubCell"/>
</dbReference>
<keyword evidence="5 8" id="KW-1133">Transmembrane helix</keyword>
<evidence type="ECO:0000256" key="6">
    <source>
        <dbReference type="ARBA" id="ARBA00023136"/>
    </source>
</evidence>
<dbReference type="InterPro" id="IPR036259">
    <property type="entry name" value="MFS_trans_sf"/>
</dbReference>
<evidence type="ECO:0000256" key="2">
    <source>
        <dbReference type="ARBA" id="ARBA00022448"/>
    </source>
</evidence>
<dbReference type="InterPro" id="IPR011701">
    <property type="entry name" value="MFS"/>
</dbReference>
<feature type="transmembrane region" description="Helical" evidence="8">
    <location>
        <begin position="270"/>
        <end position="289"/>
    </location>
</feature>
<evidence type="ECO:0000256" key="8">
    <source>
        <dbReference type="SAM" id="Phobius"/>
    </source>
</evidence>
<dbReference type="PROSITE" id="PS50850">
    <property type="entry name" value="MFS"/>
    <property type="match status" value="1"/>
</dbReference>
<feature type="transmembrane region" description="Helical" evidence="8">
    <location>
        <begin position="301"/>
        <end position="320"/>
    </location>
</feature>
<sequence>MTAPRTGNDARPRLIDFWHDLPREGKLLLSIVVFQFLGTGLVLPFHIVYLAEVRDFGYANAGLLIALQPLVGLVAAGPGGSLIDRLGPRTVMATALGCLVVGGVVIASASTLPVAALGLGLNGLAFGIEWPAAQSLVASVVPSRIRHRYFGINFALLNLGIGLGGIVGGLFVDVERVITFQVIYLADAVSYLPAIVLLLGPLRHVGGRVVAATADDGTPAARVGYVDVLRRPGVASVMALGFLASFVGYSQLNAGMQAFAREVGEVSTRGLGLAFAANTAVIVLLQLVVLQRIEGRRRTRVIAVMGVVWAASWLLLGATGLVPGTAAATVLLAACASVFALGETLMQPTLPALVNDLATDDTRGKFNALSSISFQSAAIISPPIAGFLVGHGLGTAYVAVLVVGSLALGLAAVGHLEKRIDPRVNGIVADEPTPAPGDAHAAPTLPASGIV</sequence>
<keyword evidence="6 8" id="KW-0472">Membrane</keyword>
<evidence type="ECO:0000259" key="9">
    <source>
        <dbReference type="PROSITE" id="PS50850"/>
    </source>
</evidence>
<protein>
    <submittedName>
        <fullName evidence="10">MFS transporter</fullName>
    </submittedName>
</protein>
<dbReference type="AlphaFoldDB" id="A0A9X2IFM0"/>
<evidence type="ECO:0000256" key="4">
    <source>
        <dbReference type="ARBA" id="ARBA00022692"/>
    </source>
</evidence>
<evidence type="ECO:0000313" key="10">
    <source>
        <dbReference type="EMBL" id="MCM0619855.1"/>
    </source>
</evidence>
<dbReference type="Pfam" id="PF07690">
    <property type="entry name" value="MFS_1"/>
    <property type="match status" value="1"/>
</dbReference>
<comment type="subcellular location">
    <subcellularLocation>
        <location evidence="1">Cell membrane</location>
        <topology evidence="1">Multi-pass membrane protein</topology>
    </subcellularLocation>
</comment>
<keyword evidence="3" id="KW-1003">Cell membrane</keyword>
<reference evidence="10" key="1">
    <citation type="submission" date="2022-05" db="EMBL/GenBank/DDBJ databases">
        <authorList>
            <person name="Tuo L."/>
        </authorList>
    </citation>
    <scope>NUCLEOTIDE SEQUENCE</scope>
    <source>
        <strain evidence="10">BSK12Z-4</strain>
    </source>
</reference>
<keyword evidence="2" id="KW-0813">Transport</keyword>
<evidence type="ECO:0000256" key="1">
    <source>
        <dbReference type="ARBA" id="ARBA00004651"/>
    </source>
</evidence>
<dbReference type="PANTHER" id="PTHR23517:SF2">
    <property type="entry name" value="MULTIDRUG RESISTANCE PROTEIN MDTH"/>
    <property type="match status" value="1"/>
</dbReference>
<feature type="transmembrane region" description="Helical" evidence="8">
    <location>
        <begin position="232"/>
        <end position="250"/>
    </location>
</feature>
<dbReference type="RefSeq" id="WP_250826597.1">
    <property type="nucleotide sequence ID" value="NZ_JAMOIL010000006.1"/>
</dbReference>
<organism evidence="10 11">
    <name type="scientific">Nocardioides bruguierae</name>
    <dbReference type="NCBI Taxonomy" id="2945102"/>
    <lineage>
        <taxon>Bacteria</taxon>
        <taxon>Bacillati</taxon>
        <taxon>Actinomycetota</taxon>
        <taxon>Actinomycetes</taxon>
        <taxon>Propionibacteriales</taxon>
        <taxon>Nocardioidaceae</taxon>
        <taxon>Nocardioides</taxon>
    </lineage>
</organism>
<feature type="region of interest" description="Disordered" evidence="7">
    <location>
        <begin position="431"/>
        <end position="451"/>
    </location>
</feature>
<feature type="transmembrane region" description="Helical" evidence="8">
    <location>
        <begin position="326"/>
        <end position="345"/>
    </location>
</feature>
<gene>
    <name evidence="10" type="ORF">M8330_06055</name>
</gene>
<dbReference type="SUPFAM" id="SSF103473">
    <property type="entry name" value="MFS general substrate transporter"/>
    <property type="match status" value="1"/>
</dbReference>
<evidence type="ECO:0000256" key="7">
    <source>
        <dbReference type="SAM" id="MobiDB-lite"/>
    </source>
</evidence>
<proteinExistence type="predicted"/>
<feature type="transmembrane region" description="Helical" evidence="8">
    <location>
        <begin position="366"/>
        <end position="389"/>
    </location>
</feature>
<feature type="transmembrane region" description="Helical" evidence="8">
    <location>
        <begin position="149"/>
        <end position="172"/>
    </location>
</feature>
<feature type="transmembrane region" description="Helical" evidence="8">
    <location>
        <begin position="178"/>
        <end position="199"/>
    </location>
</feature>
<feature type="transmembrane region" description="Helical" evidence="8">
    <location>
        <begin position="115"/>
        <end position="137"/>
    </location>
</feature>
<dbReference type="InterPro" id="IPR020846">
    <property type="entry name" value="MFS_dom"/>
</dbReference>
<dbReference type="Gene3D" id="1.20.1250.20">
    <property type="entry name" value="MFS general substrate transporter like domains"/>
    <property type="match status" value="1"/>
</dbReference>
<dbReference type="InterPro" id="IPR050171">
    <property type="entry name" value="MFS_Transporters"/>
</dbReference>
<feature type="transmembrane region" description="Helical" evidence="8">
    <location>
        <begin position="90"/>
        <end position="109"/>
    </location>
</feature>
<name>A0A9X2IFM0_9ACTN</name>
<feature type="domain" description="Major facilitator superfamily (MFS) profile" evidence="9">
    <location>
        <begin position="1"/>
        <end position="421"/>
    </location>
</feature>
<keyword evidence="11" id="KW-1185">Reference proteome</keyword>
<evidence type="ECO:0000313" key="11">
    <source>
        <dbReference type="Proteomes" id="UP001139485"/>
    </source>
</evidence>
<dbReference type="EMBL" id="JAMOIL010000006">
    <property type="protein sequence ID" value="MCM0619855.1"/>
    <property type="molecule type" value="Genomic_DNA"/>
</dbReference>
<dbReference type="Proteomes" id="UP001139485">
    <property type="component" value="Unassembled WGS sequence"/>
</dbReference>
<accession>A0A9X2IFM0</accession>